<keyword evidence="4" id="KW-0539">Nucleus</keyword>
<feature type="region of interest" description="Disordered" evidence="8">
    <location>
        <begin position="50"/>
        <end position="76"/>
    </location>
</feature>
<dbReference type="Pfam" id="PF07540">
    <property type="entry name" value="NOC3p"/>
    <property type="match status" value="1"/>
</dbReference>
<dbReference type="InterPro" id="IPR011501">
    <property type="entry name" value="Noc3_N"/>
</dbReference>
<sequence>MMAMMDPEDLKYLITSETAREEMEEQKKQEAKKQLKKELKEVDKLSKVENIKEEKQTKKKKRKPKKRKLDLNEDDVEENYERGLTDIPDAPKMRKLLPIKTSKGIVSREIEVPEKEILDDADSGVFDDIDSNVPATVRMDDKPKEEEIKVVKSAVELLVERQQKIEEKKIQIGCYASNFIENPIERMTSLSGLIHFLSEPDHEIAITVKKLAALSLLEVFHNTLPSYRIRSHDLSTEKMKKETQSQYRFEKDMLKGYKLYLTGLESMIQTIKRDVGPMFKDLAIVGLRCMGELLVRHPYFNYSGNIINMMIPYLNNRDQQIRETVLFGINKTVRADKLGYLSLEVVQDIDKLVRKHGFKVQPDVLKPLLSLHIKEFKSLDDLKSQELGNKRKLNHSEKLIRRFTEKNKHKLSKRETKALHKKRKLQHQMKEVQDEQKKSKVNTNHTQIIHIVFGLYIHVLKRKPNPKLIDGVMEGLATYAHLINIEFFGDLLNVLNDLLESETMSNRETLHCIKTVFTILSGQGQVLNIDPSRFYNKLYSDFFNLCSEDHKDILAALSTINQMLIERRKQVNIKRVLAFCKRLSTMCLSLQHHGIIPSLTMLRSVMLAHVQTEILLETEQEGSSGVFNPEVTEPEHSHSDATALWELHPLTRHYHETVKQCSKHVLLGNPLQGEKTLPYTLAKKSSPDLYGEFNPEKMNFKPAVPHPDLHLTAGKVKKYKSKSSGIGKSWATMFMARETEEFQKNETSDDIVAKEDIDFFSGLTNNMDLDGVLVNDLNSKDITLELLKYD</sequence>
<feature type="coiled-coil region" evidence="7">
    <location>
        <begin position="415"/>
        <end position="442"/>
    </location>
</feature>
<evidence type="ECO:0000256" key="8">
    <source>
        <dbReference type="SAM" id="MobiDB-lite"/>
    </source>
</evidence>
<evidence type="ECO:0000256" key="4">
    <source>
        <dbReference type="ARBA" id="ARBA00023242"/>
    </source>
</evidence>
<dbReference type="GO" id="GO:0006270">
    <property type="term" value="P:DNA replication initiation"/>
    <property type="evidence" value="ECO:0007669"/>
    <property type="project" value="TreeGrafter"/>
</dbReference>
<reference evidence="11 12" key="1">
    <citation type="submission" date="2024-05" db="EMBL/GenBank/DDBJ databases">
        <authorList>
            <person name="Wallberg A."/>
        </authorList>
    </citation>
    <scope>NUCLEOTIDE SEQUENCE [LARGE SCALE GENOMIC DNA]</scope>
</reference>
<evidence type="ECO:0000256" key="5">
    <source>
        <dbReference type="ARBA" id="ARBA00032701"/>
    </source>
</evidence>
<dbReference type="Pfam" id="PF03914">
    <property type="entry name" value="CBF"/>
    <property type="match status" value="1"/>
</dbReference>
<comment type="subcellular location">
    <subcellularLocation>
        <location evidence="1">Nucleus</location>
        <location evidence="1">Nucleolus</location>
    </subcellularLocation>
</comment>
<feature type="compositionally biased region" description="Basic residues" evidence="8">
    <location>
        <begin position="57"/>
        <end position="68"/>
    </location>
</feature>
<dbReference type="PANTHER" id="PTHR14428:SF5">
    <property type="entry name" value="NUCLEOLAR COMPLEX PROTEIN 3 HOMOLOG"/>
    <property type="match status" value="1"/>
</dbReference>
<evidence type="ECO:0000256" key="2">
    <source>
        <dbReference type="ARBA" id="ARBA00007797"/>
    </source>
</evidence>
<dbReference type="AlphaFoldDB" id="A0AAV2QGP7"/>
<name>A0AAV2QGP7_MEGNR</name>
<dbReference type="InterPro" id="IPR016024">
    <property type="entry name" value="ARM-type_fold"/>
</dbReference>
<dbReference type="EMBL" id="CAXKWB010006857">
    <property type="protein sequence ID" value="CAL4084675.1"/>
    <property type="molecule type" value="Genomic_DNA"/>
</dbReference>
<evidence type="ECO:0000256" key="6">
    <source>
        <dbReference type="ARBA" id="ARBA00032937"/>
    </source>
</evidence>
<dbReference type="InterPro" id="IPR005612">
    <property type="entry name" value="CCAAT-binding_factor"/>
</dbReference>
<evidence type="ECO:0000313" key="12">
    <source>
        <dbReference type="Proteomes" id="UP001497623"/>
    </source>
</evidence>
<feature type="domain" description="Nucleolar complex-associated protein 3 N-terminal" evidence="10">
    <location>
        <begin position="168"/>
        <end position="260"/>
    </location>
</feature>
<evidence type="ECO:0000259" key="10">
    <source>
        <dbReference type="Pfam" id="PF07540"/>
    </source>
</evidence>
<accession>A0AAV2QGP7</accession>
<feature type="coiled-coil region" evidence="7">
    <location>
        <begin position="16"/>
        <end position="48"/>
    </location>
</feature>
<protein>
    <recommendedName>
        <fullName evidence="6">NOC3-like protein</fullName>
    </recommendedName>
    <alternativeName>
        <fullName evidence="5">Nucleolar complex-associated protein 3-like protein</fullName>
    </alternativeName>
</protein>
<comment type="similarity">
    <text evidence="2">Belongs to the CBF/MAK21 family.</text>
</comment>
<feature type="non-terminal residue" evidence="11">
    <location>
        <position position="790"/>
    </location>
</feature>
<keyword evidence="3 7" id="KW-0175">Coiled coil</keyword>
<dbReference type="GO" id="GO:0003682">
    <property type="term" value="F:chromatin binding"/>
    <property type="evidence" value="ECO:0007669"/>
    <property type="project" value="TreeGrafter"/>
</dbReference>
<dbReference type="Proteomes" id="UP001497623">
    <property type="component" value="Unassembled WGS sequence"/>
</dbReference>
<organism evidence="11 12">
    <name type="scientific">Meganyctiphanes norvegica</name>
    <name type="common">Northern krill</name>
    <name type="synonym">Thysanopoda norvegica</name>
    <dbReference type="NCBI Taxonomy" id="48144"/>
    <lineage>
        <taxon>Eukaryota</taxon>
        <taxon>Metazoa</taxon>
        <taxon>Ecdysozoa</taxon>
        <taxon>Arthropoda</taxon>
        <taxon>Crustacea</taxon>
        <taxon>Multicrustacea</taxon>
        <taxon>Malacostraca</taxon>
        <taxon>Eumalacostraca</taxon>
        <taxon>Eucarida</taxon>
        <taxon>Euphausiacea</taxon>
        <taxon>Euphausiidae</taxon>
        <taxon>Meganyctiphanes</taxon>
    </lineage>
</organism>
<dbReference type="InterPro" id="IPR016903">
    <property type="entry name" value="Nucleolar_cplx-assoc_3"/>
</dbReference>
<evidence type="ECO:0000256" key="1">
    <source>
        <dbReference type="ARBA" id="ARBA00004604"/>
    </source>
</evidence>
<gene>
    <name evidence="11" type="ORF">MNOR_LOCUS12482</name>
</gene>
<dbReference type="PANTHER" id="PTHR14428">
    <property type="entry name" value="NUCLEOLAR COMPLEX PROTEIN 3"/>
    <property type="match status" value="1"/>
</dbReference>
<dbReference type="GO" id="GO:0005730">
    <property type="term" value="C:nucleolus"/>
    <property type="evidence" value="ECO:0007669"/>
    <property type="project" value="UniProtKB-SubCell"/>
</dbReference>
<dbReference type="SUPFAM" id="SSF48371">
    <property type="entry name" value="ARM repeat"/>
    <property type="match status" value="1"/>
</dbReference>
<proteinExistence type="inferred from homology"/>
<evidence type="ECO:0000313" key="11">
    <source>
        <dbReference type="EMBL" id="CAL4084675.1"/>
    </source>
</evidence>
<evidence type="ECO:0000256" key="7">
    <source>
        <dbReference type="SAM" id="Coils"/>
    </source>
</evidence>
<feature type="domain" description="CCAAT-binding factor" evidence="9">
    <location>
        <begin position="510"/>
        <end position="660"/>
    </location>
</feature>
<evidence type="ECO:0000256" key="3">
    <source>
        <dbReference type="ARBA" id="ARBA00023054"/>
    </source>
</evidence>
<evidence type="ECO:0000259" key="9">
    <source>
        <dbReference type="Pfam" id="PF03914"/>
    </source>
</evidence>
<comment type="caution">
    <text evidence="11">The sequence shown here is derived from an EMBL/GenBank/DDBJ whole genome shotgun (WGS) entry which is preliminary data.</text>
</comment>
<keyword evidence="12" id="KW-1185">Reference proteome</keyword>